<evidence type="ECO:0000313" key="1">
    <source>
        <dbReference type="EMBL" id="JAH76451.1"/>
    </source>
</evidence>
<protein>
    <submittedName>
        <fullName evidence="1">Uncharacterized protein</fullName>
    </submittedName>
</protein>
<accession>A0A0E9VEM1</accession>
<proteinExistence type="predicted"/>
<name>A0A0E9VEM1_ANGAN</name>
<organism evidence="1">
    <name type="scientific">Anguilla anguilla</name>
    <name type="common">European freshwater eel</name>
    <name type="synonym">Muraena anguilla</name>
    <dbReference type="NCBI Taxonomy" id="7936"/>
    <lineage>
        <taxon>Eukaryota</taxon>
        <taxon>Metazoa</taxon>
        <taxon>Chordata</taxon>
        <taxon>Craniata</taxon>
        <taxon>Vertebrata</taxon>
        <taxon>Euteleostomi</taxon>
        <taxon>Actinopterygii</taxon>
        <taxon>Neopterygii</taxon>
        <taxon>Teleostei</taxon>
        <taxon>Anguilliformes</taxon>
        <taxon>Anguillidae</taxon>
        <taxon>Anguilla</taxon>
    </lineage>
</organism>
<dbReference type="AlphaFoldDB" id="A0A0E9VEM1"/>
<reference evidence="1" key="1">
    <citation type="submission" date="2014-11" db="EMBL/GenBank/DDBJ databases">
        <authorList>
            <person name="Amaro Gonzalez C."/>
        </authorList>
    </citation>
    <scope>NUCLEOTIDE SEQUENCE</scope>
</reference>
<dbReference type="EMBL" id="GBXM01032126">
    <property type="protein sequence ID" value="JAH76451.1"/>
    <property type="molecule type" value="Transcribed_RNA"/>
</dbReference>
<reference evidence="1" key="2">
    <citation type="journal article" date="2015" name="Fish Shellfish Immunol.">
        <title>Early steps in the European eel (Anguilla anguilla)-Vibrio vulnificus interaction in the gills: Role of the RtxA13 toxin.</title>
        <authorList>
            <person name="Callol A."/>
            <person name="Pajuelo D."/>
            <person name="Ebbesson L."/>
            <person name="Teles M."/>
            <person name="MacKenzie S."/>
            <person name="Amaro C."/>
        </authorList>
    </citation>
    <scope>NUCLEOTIDE SEQUENCE</scope>
</reference>
<sequence>MEITTGMPSLTASSVPAAPSALWDSVSWPCRACSSALSSARRRPWLRPGLN</sequence>